<dbReference type="Proteomes" id="UP000594638">
    <property type="component" value="Unassembled WGS sequence"/>
</dbReference>
<evidence type="ECO:0000313" key="3">
    <source>
        <dbReference type="EMBL" id="CAA2992674.1"/>
    </source>
</evidence>
<dbReference type="Gramene" id="OE9A113410T2">
    <property type="protein sequence ID" value="OE9A113410C2"/>
    <property type="gene ID" value="OE9A113410"/>
</dbReference>
<proteinExistence type="predicted"/>
<feature type="chain" id="PRO_5035735307" description="Expansin-like EG45 domain-containing protein" evidence="1">
    <location>
        <begin position="27"/>
        <end position="131"/>
    </location>
</feature>
<dbReference type="InterPro" id="IPR036908">
    <property type="entry name" value="RlpA-like_sf"/>
</dbReference>
<feature type="domain" description="Expansin-like EG45" evidence="2">
    <location>
        <begin position="29"/>
        <end position="131"/>
    </location>
</feature>
<keyword evidence="1" id="KW-0732">Signal</keyword>
<dbReference type="Gene3D" id="2.40.40.10">
    <property type="entry name" value="RlpA-like domain"/>
    <property type="match status" value="1"/>
</dbReference>
<sequence>MQIMNCQIRLLMVFGATICLASVVLAKQGIGYSYGPPYVPSSCFGFRNQGIMIAADNPAVYDGGKACGRLYKVTCLGGTNNIPNPCKRGEVTVKIVALCARCGADEISLSRDAFSRIANLKAGRVRVEYTQ</sequence>
<dbReference type="GO" id="GO:0009627">
    <property type="term" value="P:systemic acquired resistance"/>
    <property type="evidence" value="ECO:0007669"/>
    <property type="project" value="InterPro"/>
</dbReference>
<accession>A0A8S0SM84</accession>
<protein>
    <recommendedName>
        <fullName evidence="2">Expansin-like EG45 domain-containing protein</fullName>
    </recommendedName>
</protein>
<dbReference type="PROSITE" id="PS50842">
    <property type="entry name" value="EXPANSIN_EG45"/>
    <property type="match status" value="1"/>
</dbReference>
<dbReference type="PANTHER" id="PTHR47295">
    <property type="entry name" value="EG45-LIKE DOMAIN CONTAINING PROTEIN 1-RELATED"/>
    <property type="match status" value="1"/>
</dbReference>
<dbReference type="CDD" id="cd22269">
    <property type="entry name" value="DPBB_EG45-like"/>
    <property type="match status" value="1"/>
</dbReference>
<organism evidence="3 4">
    <name type="scientific">Olea europaea subsp. europaea</name>
    <dbReference type="NCBI Taxonomy" id="158383"/>
    <lineage>
        <taxon>Eukaryota</taxon>
        <taxon>Viridiplantae</taxon>
        <taxon>Streptophyta</taxon>
        <taxon>Embryophyta</taxon>
        <taxon>Tracheophyta</taxon>
        <taxon>Spermatophyta</taxon>
        <taxon>Magnoliopsida</taxon>
        <taxon>eudicotyledons</taxon>
        <taxon>Gunneridae</taxon>
        <taxon>Pentapetalae</taxon>
        <taxon>asterids</taxon>
        <taxon>lamiids</taxon>
        <taxon>Lamiales</taxon>
        <taxon>Oleaceae</taxon>
        <taxon>Oleeae</taxon>
        <taxon>Olea</taxon>
    </lineage>
</organism>
<dbReference type="AlphaFoldDB" id="A0A8S0SM84"/>
<dbReference type="SMART" id="SM00837">
    <property type="entry name" value="DPBB_1"/>
    <property type="match status" value="1"/>
</dbReference>
<dbReference type="InterPro" id="IPR044206">
    <property type="entry name" value="EGC1/2"/>
</dbReference>
<dbReference type="EMBL" id="CACTIH010005440">
    <property type="protein sequence ID" value="CAA2992674.1"/>
    <property type="molecule type" value="Genomic_DNA"/>
</dbReference>
<evidence type="ECO:0000313" key="4">
    <source>
        <dbReference type="Proteomes" id="UP000594638"/>
    </source>
</evidence>
<gene>
    <name evidence="3" type="ORF">OLEA9_A113410</name>
</gene>
<keyword evidence="4" id="KW-1185">Reference proteome</keyword>
<dbReference type="OrthoDB" id="406505at2759"/>
<evidence type="ECO:0000259" key="2">
    <source>
        <dbReference type="PROSITE" id="PS50842"/>
    </source>
</evidence>
<reference evidence="3 4" key="1">
    <citation type="submission" date="2019-12" db="EMBL/GenBank/DDBJ databases">
        <authorList>
            <person name="Alioto T."/>
            <person name="Alioto T."/>
            <person name="Gomez Garrido J."/>
        </authorList>
    </citation>
    <scope>NUCLEOTIDE SEQUENCE [LARGE SCALE GENOMIC DNA]</scope>
</reference>
<evidence type="ECO:0000256" key="1">
    <source>
        <dbReference type="SAM" id="SignalP"/>
    </source>
</evidence>
<dbReference type="SUPFAM" id="SSF50685">
    <property type="entry name" value="Barwin-like endoglucanases"/>
    <property type="match status" value="1"/>
</dbReference>
<name>A0A8S0SM84_OLEEU</name>
<dbReference type="PANTHER" id="PTHR47295:SF14">
    <property type="entry name" value="OS06G0688300 PROTEIN"/>
    <property type="match status" value="1"/>
</dbReference>
<comment type="caution">
    <text evidence="3">The sequence shown here is derived from an EMBL/GenBank/DDBJ whole genome shotgun (WGS) entry which is preliminary data.</text>
</comment>
<dbReference type="GO" id="GO:0048046">
    <property type="term" value="C:apoplast"/>
    <property type="evidence" value="ECO:0007669"/>
    <property type="project" value="InterPro"/>
</dbReference>
<feature type="signal peptide" evidence="1">
    <location>
        <begin position="1"/>
        <end position="26"/>
    </location>
</feature>
<dbReference type="Pfam" id="PF03330">
    <property type="entry name" value="DPBB_1"/>
    <property type="match status" value="1"/>
</dbReference>
<dbReference type="InterPro" id="IPR009009">
    <property type="entry name" value="RlpA-like_DPBB"/>
</dbReference>
<dbReference type="InterPro" id="IPR007112">
    <property type="entry name" value="Expansin/allergen_DPBB_dom"/>
</dbReference>